<keyword evidence="7" id="KW-0963">Cytoplasm</keyword>
<sequence length="170" mass="17881">MNGPSIDIVAASDLWQALPDAGPLVERAVAVGLAAADRRILPGAELSIVLTDDASIRGLNRQWRGLDKPTNVLSFPGAAVDRLAEAPHLGDIVVAFETVQREAEAEGKSLADHTAHLVIHGLLHLLGYDHETDAEAEDMEAREVAALARLGIADPYADAGAVPARATTET</sequence>
<evidence type="ECO:0000256" key="4">
    <source>
        <dbReference type="ARBA" id="ARBA00022759"/>
    </source>
</evidence>
<comment type="cofactor">
    <cofactor evidence="7">
        <name>Zn(2+)</name>
        <dbReference type="ChEBI" id="CHEBI:29105"/>
    </cofactor>
    <text evidence="7">Binds 1 zinc ion.</text>
</comment>
<accession>A0ABT7AHA0</accession>
<dbReference type="InterPro" id="IPR023091">
    <property type="entry name" value="MetalPrtase_cat_dom_sf_prd"/>
</dbReference>
<dbReference type="HAMAP" id="MF_00009">
    <property type="entry name" value="Endoribonucl_YbeY"/>
    <property type="match status" value="1"/>
</dbReference>
<evidence type="ECO:0000256" key="7">
    <source>
        <dbReference type="HAMAP-Rule" id="MF_00009"/>
    </source>
</evidence>
<evidence type="ECO:0000256" key="1">
    <source>
        <dbReference type="ARBA" id="ARBA00010875"/>
    </source>
</evidence>
<evidence type="ECO:0000313" key="9">
    <source>
        <dbReference type="Proteomes" id="UP001321492"/>
    </source>
</evidence>
<comment type="similarity">
    <text evidence="1 7">Belongs to the endoribonuclease YbeY family.</text>
</comment>
<dbReference type="EMBL" id="JASJEV010000006">
    <property type="protein sequence ID" value="MDJ1158750.1"/>
    <property type="molecule type" value="Genomic_DNA"/>
</dbReference>
<gene>
    <name evidence="7 8" type="primary">ybeY</name>
    <name evidence="8" type="ORF">QNA08_10945</name>
</gene>
<dbReference type="Pfam" id="PF02130">
    <property type="entry name" value="YbeY"/>
    <property type="match status" value="1"/>
</dbReference>
<evidence type="ECO:0000313" key="8">
    <source>
        <dbReference type="EMBL" id="MDJ1158750.1"/>
    </source>
</evidence>
<evidence type="ECO:0000256" key="2">
    <source>
        <dbReference type="ARBA" id="ARBA00022722"/>
    </source>
</evidence>
<dbReference type="PANTHER" id="PTHR46986:SF1">
    <property type="entry name" value="ENDORIBONUCLEASE YBEY, CHLOROPLASTIC"/>
    <property type="match status" value="1"/>
</dbReference>
<organism evidence="8 9">
    <name type="scientific">Chelatococcus albus</name>
    <dbReference type="NCBI Taxonomy" id="3047466"/>
    <lineage>
        <taxon>Bacteria</taxon>
        <taxon>Pseudomonadati</taxon>
        <taxon>Pseudomonadota</taxon>
        <taxon>Alphaproteobacteria</taxon>
        <taxon>Hyphomicrobiales</taxon>
        <taxon>Chelatococcaceae</taxon>
        <taxon>Chelatococcus</taxon>
    </lineage>
</organism>
<dbReference type="Gene3D" id="3.40.390.30">
    <property type="entry name" value="Metalloproteases ('zincins'), catalytic domain"/>
    <property type="match status" value="1"/>
</dbReference>
<proteinExistence type="inferred from homology"/>
<comment type="subcellular location">
    <subcellularLocation>
        <location evidence="7">Cytoplasm</location>
    </subcellularLocation>
</comment>
<dbReference type="Proteomes" id="UP001321492">
    <property type="component" value="Unassembled WGS sequence"/>
</dbReference>
<evidence type="ECO:0000256" key="6">
    <source>
        <dbReference type="ARBA" id="ARBA00022833"/>
    </source>
</evidence>
<protein>
    <recommendedName>
        <fullName evidence="7">Endoribonuclease YbeY</fullName>
        <ecNumber evidence="7">3.1.-.-</ecNumber>
    </recommendedName>
</protein>
<dbReference type="RefSeq" id="WP_283740746.1">
    <property type="nucleotide sequence ID" value="NZ_JASJEV010000006.1"/>
</dbReference>
<dbReference type="NCBIfam" id="TIGR00043">
    <property type="entry name" value="rRNA maturation RNase YbeY"/>
    <property type="match status" value="1"/>
</dbReference>
<keyword evidence="2 7" id="KW-0540">Nuclease</keyword>
<keyword evidence="7" id="KW-0698">rRNA processing</keyword>
<dbReference type="PROSITE" id="PS01306">
    <property type="entry name" value="UPF0054"/>
    <property type="match status" value="1"/>
</dbReference>
<evidence type="ECO:0000256" key="3">
    <source>
        <dbReference type="ARBA" id="ARBA00022723"/>
    </source>
</evidence>
<dbReference type="EC" id="3.1.-.-" evidence="7"/>
<dbReference type="InterPro" id="IPR002036">
    <property type="entry name" value="YbeY"/>
</dbReference>
<keyword evidence="4 7" id="KW-0255">Endonuclease</keyword>
<keyword evidence="9" id="KW-1185">Reference proteome</keyword>
<dbReference type="SUPFAM" id="SSF55486">
    <property type="entry name" value="Metalloproteases ('zincins'), catalytic domain"/>
    <property type="match status" value="1"/>
</dbReference>
<keyword evidence="3 7" id="KW-0479">Metal-binding</keyword>
<feature type="binding site" evidence="7">
    <location>
        <position position="130"/>
    </location>
    <ligand>
        <name>Zn(2+)</name>
        <dbReference type="ChEBI" id="CHEBI:29105"/>
        <note>catalytic</note>
    </ligand>
</feature>
<name>A0ABT7AHA0_9HYPH</name>
<dbReference type="PANTHER" id="PTHR46986">
    <property type="entry name" value="ENDORIBONUCLEASE YBEY, CHLOROPLASTIC"/>
    <property type="match status" value="1"/>
</dbReference>
<reference evidence="8 9" key="1">
    <citation type="submission" date="2023-05" db="EMBL/GenBank/DDBJ databases">
        <title>Chelatococcus sp. nov., a moderately thermophilic bacterium isolated from hot spring microbial mat.</title>
        <authorList>
            <person name="Hu C.-J."/>
            <person name="Li W.-J."/>
        </authorList>
    </citation>
    <scope>NUCLEOTIDE SEQUENCE [LARGE SCALE GENOMIC DNA]</scope>
    <source>
        <strain evidence="8 9">SYSU G07232</strain>
    </source>
</reference>
<dbReference type="InterPro" id="IPR020549">
    <property type="entry name" value="YbeY_CS"/>
</dbReference>
<keyword evidence="5 7" id="KW-0378">Hydrolase</keyword>
<keyword evidence="6 7" id="KW-0862">Zinc</keyword>
<keyword evidence="7" id="KW-0690">Ribosome biogenesis</keyword>
<comment type="function">
    <text evidence="7">Single strand-specific metallo-endoribonuclease involved in late-stage 70S ribosome quality control and in maturation of the 3' terminus of the 16S rRNA.</text>
</comment>
<evidence type="ECO:0000256" key="5">
    <source>
        <dbReference type="ARBA" id="ARBA00022801"/>
    </source>
</evidence>
<feature type="binding site" evidence="7">
    <location>
        <position position="120"/>
    </location>
    <ligand>
        <name>Zn(2+)</name>
        <dbReference type="ChEBI" id="CHEBI:29105"/>
        <note>catalytic</note>
    </ligand>
</feature>
<feature type="binding site" evidence="7">
    <location>
        <position position="124"/>
    </location>
    <ligand>
        <name>Zn(2+)</name>
        <dbReference type="ChEBI" id="CHEBI:29105"/>
        <note>catalytic</note>
    </ligand>
</feature>
<comment type="caution">
    <text evidence="8">The sequence shown here is derived from an EMBL/GenBank/DDBJ whole genome shotgun (WGS) entry which is preliminary data.</text>
</comment>